<reference evidence="2" key="2">
    <citation type="submission" date="2020-09" db="EMBL/GenBank/DDBJ databases">
        <authorList>
            <person name="Sun Q."/>
            <person name="Zhou Y."/>
        </authorList>
    </citation>
    <scope>NUCLEOTIDE SEQUENCE</scope>
    <source>
        <strain evidence="2">CGMCC 1.14988</strain>
    </source>
</reference>
<gene>
    <name evidence="2" type="ORF">GCM10011354_13830</name>
</gene>
<dbReference type="PANTHER" id="PTHR46390">
    <property type="entry name" value="MANNOSE-1-PHOSPHATE GUANYLYLTRANSFERASE"/>
    <property type="match status" value="1"/>
</dbReference>
<dbReference type="Gene3D" id="2.60.120.10">
    <property type="entry name" value="Jelly Rolls"/>
    <property type="match status" value="1"/>
</dbReference>
<dbReference type="GO" id="GO:0004475">
    <property type="term" value="F:mannose-1-phosphate guanylyltransferase (GTP) activity"/>
    <property type="evidence" value="ECO:0007669"/>
    <property type="project" value="TreeGrafter"/>
</dbReference>
<dbReference type="InterPro" id="IPR051161">
    <property type="entry name" value="Mannose-6P_isomerase_type2"/>
</dbReference>
<dbReference type="AlphaFoldDB" id="A0A8J3ETD3"/>
<dbReference type="Proteomes" id="UP000650511">
    <property type="component" value="Unassembled WGS sequence"/>
</dbReference>
<organism evidence="2 3">
    <name type="scientific">Egicoccus halophilus</name>
    <dbReference type="NCBI Taxonomy" id="1670830"/>
    <lineage>
        <taxon>Bacteria</taxon>
        <taxon>Bacillati</taxon>
        <taxon>Actinomycetota</taxon>
        <taxon>Nitriliruptoria</taxon>
        <taxon>Egicoccales</taxon>
        <taxon>Egicoccaceae</taxon>
        <taxon>Egicoccus</taxon>
    </lineage>
</organism>
<feature type="domain" description="Mannose-6-phosphate isomerase type II C-terminal" evidence="1">
    <location>
        <begin position="22"/>
        <end position="122"/>
    </location>
</feature>
<evidence type="ECO:0000259" key="1">
    <source>
        <dbReference type="Pfam" id="PF01050"/>
    </source>
</evidence>
<dbReference type="PANTHER" id="PTHR46390:SF1">
    <property type="entry name" value="MANNOSE-1-PHOSPHATE GUANYLYLTRANSFERASE"/>
    <property type="match status" value="1"/>
</dbReference>
<dbReference type="GO" id="GO:0005976">
    <property type="term" value="P:polysaccharide metabolic process"/>
    <property type="evidence" value="ECO:0007669"/>
    <property type="project" value="InterPro"/>
</dbReference>
<dbReference type="OrthoDB" id="9806359at2"/>
<dbReference type="GO" id="GO:0009298">
    <property type="term" value="P:GDP-mannose biosynthetic process"/>
    <property type="evidence" value="ECO:0007669"/>
    <property type="project" value="TreeGrafter"/>
</dbReference>
<dbReference type="InterPro" id="IPR014710">
    <property type="entry name" value="RmlC-like_jellyroll"/>
</dbReference>
<evidence type="ECO:0000313" key="3">
    <source>
        <dbReference type="Proteomes" id="UP000650511"/>
    </source>
</evidence>
<dbReference type="InterPro" id="IPR011051">
    <property type="entry name" value="RmlC_Cupin_sf"/>
</dbReference>
<sequence length="127" mass="14177">MTDAALDTGGAALQPQPLVDERPWGRFHRYTHNERSTVKIITVEAGASLSLQRHQSRDEWWVVLDDGLLIQVGEDTVEASAGEEFFVPRGVVHRVSGGRTGGRFLEIALGHFDEDDIERLDDCYGRT</sequence>
<dbReference type="SUPFAM" id="SSF51182">
    <property type="entry name" value="RmlC-like cupins"/>
    <property type="match status" value="1"/>
</dbReference>
<name>A0A8J3ETD3_9ACTN</name>
<dbReference type="EMBL" id="BMHA01000004">
    <property type="protein sequence ID" value="GGI05384.1"/>
    <property type="molecule type" value="Genomic_DNA"/>
</dbReference>
<reference evidence="2" key="1">
    <citation type="journal article" date="2014" name="Int. J. Syst. Evol. Microbiol.">
        <title>Complete genome sequence of Corynebacterium casei LMG S-19264T (=DSM 44701T), isolated from a smear-ripened cheese.</title>
        <authorList>
            <consortium name="US DOE Joint Genome Institute (JGI-PGF)"/>
            <person name="Walter F."/>
            <person name="Albersmeier A."/>
            <person name="Kalinowski J."/>
            <person name="Ruckert C."/>
        </authorList>
    </citation>
    <scope>NUCLEOTIDE SEQUENCE</scope>
    <source>
        <strain evidence="2">CGMCC 1.14988</strain>
    </source>
</reference>
<dbReference type="CDD" id="cd02213">
    <property type="entry name" value="cupin_PMI_typeII_C"/>
    <property type="match status" value="1"/>
</dbReference>
<comment type="caution">
    <text evidence="2">The sequence shown here is derived from an EMBL/GenBank/DDBJ whole genome shotgun (WGS) entry which is preliminary data.</text>
</comment>
<accession>A0A8J3ETD3</accession>
<dbReference type="Pfam" id="PF01050">
    <property type="entry name" value="MannoseP_isomer"/>
    <property type="match status" value="1"/>
</dbReference>
<proteinExistence type="predicted"/>
<dbReference type="InterPro" id="IPR001538">
    <property type="entry name" value="Man6P_isomerase-2_C"/>
</dbReference>
<protein>
    <recommendedName>
        <fullName evidence="1">Mannose-6-phosphate isomerase type II C-terminal domain-containing protein</fullName>
    </recommendedName>
</protein>
<dbReference type="RefSeq" id="WP_130649374.1">
    <property type="nucleotide sequence ID" value="NZ_BMHA01000004.1"/>
</dbReference>
<keyword evidence="3" id="KW-1185">Reference proteome</keyword>
<evidence type="ECO:0000313" key="2">
    <source>
        <dbReference type="EMBL" id="GGI05384.1"/>
    </source>
</evidence>